<dbReference type="Proteomes" id="UP000448943">
    <property type="component" value="Unassembled WGS sequence"/>
</dbReference>
<dbReference type="Pfam" id="PF13385">
    <property type="entry name" value="Laminin_G_3"/>
    <property type="match status" value="3"/>
</dbReference>
<dbReference type="GO" id="GO:0004930">
    <property type="term" value="F:G protein-coupled receptor activity"/>
    <property type="evidence" value="ECO:0007669"/>
    <property type="project" value="InterPro"/>
</dbReference>
<dbReference type="PANTHER" id="PTHR46682:SF1">
    <property type="entry name" value="ADHESION G-PROTEIN COUPLED RECEPTOR V1"/>
    <property type="match status" value="1"/>
</dbReference>
<proteinExistence type="predicted"/>
<evidence type="ECO:0000256" key="1">
    <source>
        <dbReference type="SAM" id="SignalP"/>
    </source>
</evidence>
<dbReference type="Gene3D" id="2.60.120.200">
    <property type="match status" value="3"/>
</dbReference>
<evidence type="ECO:0000313" key="3">
    <source>
        <dbReference type="Proteomes" id="UP000448943"/>
    </source>
</evidence>
<name>A0A6N9PZM9_9BACL</name>
<evidence type="ECO:0000313" key="2">
    <source>
        <dbReference type="EMBL" id="NBI28065.1"/>
    </source>
</evidence>
<dbReference type="GO" id="GO:0005737">
    <property type="term" value="C:cytoplasm"/>
    <property type="evidence" value="ECO:0007669"/>
    <property type="project" value="TreeGrafter"/>
</dbReference>
<dbReference type="AlphaFoldDB" id="A0A6N9PZM9"/>
<protein>
    <submittedName>
        <fullName evidence="2">LamG domain-containing protein</fullName>
    </submittedName>
</protein>
<dbReference type="PANTHER" id="PTHR46682">
    <property type="entry name" value="ADHESION G-PROTEIN COUPLED RECEPTOR V1"/>
    <property type="match status" value="1"/>
</dbReference>
<feature type="signal peptide" evidence="1">
    <location>
        <begin position="1"/>
        <end position="25"/>
    </location>
</feature>
<dbReference type="GO" id="GO:0071277">
    <property type="term" value="P:cellular response to calcium ion"/>
    <property type="evidence" value="ECO:0007669"/>
    <property type="project" value="TreeGrafter"/>
</dbReference>
<comment type="caution">
    <text evidence="2">The sequence shown here is derived from an EMBL/GenBank/DDBJ whole genome shotgun (WGS) entry which is preliminary data.</text>
</comment>
<dbReference type="OrthoDB" id="2667323at2"/>
<dbReference type="SUPFAM" id="SSF49899">
    <property type="entry name" value="Concanavalin A-like lectins/glucanases"/>
    <property type="match status" value="3"/>
</dbReference>
<dbReference type="RefSeq" id="WP_160644658.1">
    <property type="nucleotide sequence ID" value="NZ_SIJB01000008.1"/>
</dbReference>
<dbReference type="GO" id="GO:0016020">
    <property type="term" value="C:membrane"/>
    <property type="evidence" value="ECO:0007669"/>
    <property type="project" value="InterPro"/>
</dbReference>
<dbReference type="GO" id="GO:0001965">
    <property type="term" value="F:G-protein alpha-subunit binding"/>
    <property type="evidence" value="ECO:0007669"/>
    <property type="project" value="TreeGrafter"/>
</dbReference>
<organism evidence="2 3">
    <name type="scientific">Chengkuizengella marina</name>
    <dbReference type="NCBI Taxonomy" id="2507566"/>
    <lineage>
        <taxon>Bacteria</taxon>
        <taxon>Bacillati</taxon>
        <taxon>Bacillota</taxon>
        <taxon>Bacilli</taxon>
        <taxon>Bacillales</taxon>
        <taxon>Paenibacillaceae</taxon>
        <taxon>Chengkuizengella</taxon>
    </lineage>
</organism>
<dbReference type="InterPro" id="IPR026919">
    <property type="entry name" value="ADGRV1"/>
</dbReference>
<gene>
    <name evidence="2" type="ORF">ERL59_03705</name>
</gene>
<sequence>MLLKRICLFLFCIFTFIFITSQAHAKYEYFYDESNRLDYISTVSGSKIDFEYDSNGNLIKRNKVNIREASLAFDGVDDYVDIGVSNAFTVSELTMEAWIKTPEEMSQQWRNIVSKSEGNDVSTRDYNFYVQSTEDFQKIGYLHFSSGIFGASIVELPTPYEPNTWHHIAVTVDNTGLQKYYSDGEYIGEFQGVAGIADNDYPLWIGKSNNLWNGIMKDVRLWNKARSEEEILSTINKELIGNESGLIGYWKLDELEGTIAYDSAKHGHPGTIVGEPLREAALAFDGVDDYVDIGVSNAFSVSELTMEAWIKTPEEMGQQWRNIVSKSGGNDVSTRDYNFYVQSTEDFQKIGYLHFSSGIFGASIVELPTPYEPNTWHHIAVTVDNTGLQKYYSDGKYIGEFQGVAGIADNDYPLWIGKSNNLWNGIMKDVRLWNKARSEEEILSTMNKELIGNESGLMGYWKLDELEGTIAYDSAKHGHPGTIVGEPLREAALAFDGVDDYVDIGVSNAFTVSELTIEAWIKTPEEMGQQYRIIVSKENGTVDTRNYNFYVKSTEENQQKISHLHFSSAIFGSTNIELETPYEPNTWHHIAVTVDSTGLQKYYSDGKYIGEFQGVAGIANNDYPLWIGKTWNGTMKDVRLWNKARSEEEILFTMNKELIGNESGLIGYWKLDGQHGILAMDYSPYKSDGTIYTE</sequence>
<dbReference type="EMBL" id="SIJB01000008">
    <property type="protein sequence ID" value="NBI28065.1"/>
    <property type="molecule type" value="Genomic_DNA"/>
</dbReference>
<feature type="chain" id="PRO_5026885449" evidence="1">
    <location>
        <begin position="26"/>
        <end position="694"/>
    </location>
</feature>
<dbReference type="GO" id="GO:0010855">
    <property type="term" value="F:adenylate cyclase inhibitor activity"/>
    <property type="evidence" value="ECO:0007669"/>
    <property type="project" value="TreeGrafter"/>
</dbReference>
<reference evidence="2 3" key="1">
    <citation type="submission" date="2019-01" db="EMBL/GenBank/DDBJ databases">
        <title>Chengkuizengella sp. nov., isolated from deep-sea sediment of East Pacific Ocean.</title>
        <authorList>
            <person name="Yang J."/>
            <person name="Lai Q."/>
            <person name="Shao Z."/>
        </authorList>
    </citation>
    <scope>NUCLEOTIDE SEQUENCE [LARGE SCALE GENOMIC DNA]</scope>
    <source>
        <strain evidence="2 3">YPA3-1-1</strain>
    </source>
</reference>
<keyword evidence="3" id="KW-1185">Reference proteome</keyword>
<keyword evidence="1" id="KW-0732">Signal</keyword>
<accession>A0A6N9PZM9</accession>
<dbReference type="InterPro" id="IPR013320">
    <property type="entry name" value="ConA-like_dom_sf"/>
</dbReference>